<evidence type="ECO:0000313" key="1">
    <source>
        <dbReference type="Proteomes" id="UP000504609"/>
    </source>
</evidence>
<keyword evidence="1" id="KW-1185">Reference proteome</keyword>
<proteinExistence type="predicted"/>
<dbReference type="Proteomes" id="UP000504609">
    <property type="component" value="Unplaced"/>
</dbReference>
<dbReference type="AlphaFoldDB" id="A0A6J1HJ46"/>
<dbReference type="PANTHER" id="PTHR35095">
    <property type="entry name" value="OS05G0143300 PROTEIN"/>
    <property type="match status" value="1"/>
</dbReference>
<dbReference type="PANTHER" id="PTHR35095:SF1">
    <property type="entry name" value="OS05G0143300 PROTEIN"/>
    <property type="match status" value="1"/>
</dbReference>
<sequence length="419" mass="46650">MSELCLMASHGYPSALVLHHQHNTSREIKDCQSFLSIRGARPEIVIGSELQNIQPPQSHGSWKSTIGMPDSNQLVEFDPKVRSLNMIDSQDNQGGSLIFSSRFEEEFKRCEKVLESLVSCPSEEKKYALNLPDLRGLQELKTQHCRGPVATSLIFPSCEFDAPEPIMDFVGELIRSSKITIHPDGQILLTETGTKIKDLLSVVAEFYLSKNSLSWSRQSILVPKYDRLSGGVGSHIYDSPVKLHATTIAPMKSPDIIKVKPSPKRRRSKKVGHERDLYKKNYVHACESLLSYVFNKQQQGRRAIQSLKSSGREVPQFLTEFSVGIAGAGLVVLFSVMYEIACGSVPFCSSKLLTTGFGLGLVWLSCGVNKLRDTIICISRKAAKVSLKDDEMIRRVDKSLNDIFFRAATLMMVAILKIG</sequence>
<organism evidence="1 2">
    <name type="scientific">Cucurbita moschata</name>
    <name type="common">Winter crookneck squash</name>
    <name type="synonym">Cucurbita pepo var. moschata</name>
    <dbReference type="NCBI Taxonomy" id="3662"/>
    <lineage>
        <taxon>Eukaryota</taxon>
        <taxon>Viridiplantae</taxon>
        <taxon>Streptophyta</taxon>
        <taxon>Embryophyta</taxon>
        <taxon>Tracheophyta</taxon>
        <taxon>Spermatophyta</taxon>
        <taxon>Magnoliopsida</taxon>
        <taxon>eudicotyledons</taxon>
        <taxon>Gunneridae</taxon>
        <taxon>Pentapetalae</taxon>
        <taxon>rosids</taxon>
        <taxon>fabids</taxon>
        <taxon>Cucurbitales</taxon>
        <taxon>Cucurbitaceae</taxon>
        <taxon>Cucurbiteae</taxon>
        <taxon>Cucurbita</taxon>
    </lineage>
</organism>
<reference evidence="2" key="1">
    <citation type="submission" date="2025-08" db="UniProtKB">
        <authorList>
            <consortium name="RefSeq"/>
        </authorList>
    </citation>
    <scope>IDENTIFICATION</scope>
    <source>
        <tissue evidence="2">Young leaves</tissue>
    </source>
</reference>
<evidence type="ECO:0000313" key="2">
    <source>
        <dbReference type="RefSeq" id="XP_022963835.1"/>
    </source>
</evidence>
<dbReference type="KEGG" id="cmos:111464023"/>
<dbReference type="RefSeq" id="XP_022963835.1">
    <property type="nucleotide sequence ID" value="XM_023108067.1"/>
</dbReference>
<gene>
    <name evidence="2" type="primary">LOC111464023</name>
</gene>
<protein>
    <submittedName>
        <fullName evidence="2">Uncharacterized protein LOC111464023</fullName>
    </submittedName>
</protein>
<name>A0A6J1HJ46_CUCMO</name>
<dbReference type="GeneID" id="111464023"/>
<accession>A0A6J1HJ46</accession>